<keyword evidence="2" id="KW-1185">Reference proteome</keyword>
<gene>
    <name evidence="1" type="ORF">PABY_19510</name>
</gene>
<accession>A0ABN6ZQ86</accession>
<reference evidence="1 2" key="1">
    <citation type="submission" date="2023-09" db="EMBL/GenBank/DDBJ databases">
        <title>Pyrofollis japonicus gen. nov. sp. nov., a novel member of the family Pyrodictiaceae isolated from the Iheya North hydrothermal field.</title>
        <authorList>
            <person name="Miyazaki U."/>
            <person name="Sanari M."/>
            <person name="Tame A."/>
            <person name="Kitajima M."/>
            <person name="Okamoto A."/>
            <person name="Sawayama S."/>
            <person name="Miyazaki J."/>
            <person name="Takai K."/>
            <person name="Nakagawa S."/>
        </authorList>
    </citation>
    <scope>NUCLEOTIDE SEQUENCE [LARGE SCALE GENOMIC DNA]</scope>
    <source>
        <strain evidence="1 2">AV2</strain>
    </source>
</reference>
<evidence type="ECO:0008006" key="3">
    <source>
        <dbReference type="Google" id="ProtNLM"/>
    </source>
</evidence>
<sequence>MRDRRTIVLDEDVAEELGLRPGERLEVRREGDVIVLLEEGDWVEKLVRRFEERYGMPTEEFLEAWRRGEIPEPEDPDLLADFMEWEVLGELRRRRGACRGSRG</sequence>
<name>A0ABN6ZQ86_9CREN</name>
<proteinExistence type="predicted"/>
<protein>
    <recommendedName>
        <fullName evidence="3">SpoVT-AbrB domain-containing protein</fullName>
    </recommendedName>
</protein>
<organism evidence="1 2">
    <name type="scientific">Pyrodictium abyssi</name>
    <dbReference type="NCBI Taxonomy" id="54256"/>
    <lineage>
        <taxon>Archaea</taxon>
        <taxon>Thermoproteota</taxon>
        <taxon>Thermoprotei</taxon>
        <taxon>Desulfurococcales</taxon>
        <taxon>Pyrodictiaceae</taxon>
        <taxon>Pyrodictium</taxon>
    </lineage>
</organism>
<evidence type="ECO:0000313" key="2">
    <source>
        <dbReference type="Proteomes" id="UP001341135"/>
    </source>
</evidence>
<dbReference type="EMBL" id="AP028907">
    <property type="protein sequence ID" value="BES82384.1"/>
    <property type="molecule type" value="Genomic_DNA"/>
</dbReference>
<dbReference type="Proteomes" id="UP001341135">
    <property type="component" value="Chromosome"/>
</dbReference>
<evidence type="ECO:0000313" key="1">
    <source>
        <dbReference type="EMBL" id="BES82384.1"/>
    </source>
</evidence>